<dbReference type="InterPro" id="IPR036331">
    <property type="entry name" value="Chagasin-like_sf"/>
</dbReference>
<dbReference type="RefSeq" id="WP_143671077.1">
    <property type="nucleotide sequence ID" value="NZ_WHPN01000254.1"/>
</dbReference>
<evidence type="ECO:0000256" key="2">
    <source>
        <dbReference type="ARBA" id="ARBA00022704"/>
    </source>
</evidence>
<dbReference type="EMBL" id="WHPN01000254">
    <property type="protein sequence ID" value="KAF4409015.1"/>
    <property type="molecule type" value="Genomic_DNA"/>
</dbReference>
<sequence length="111" mass="11696">MAEVAVDHTDEGRTVELHVGDVLVVTLPVNMLTGLRWVVDSYDRRSLALVGETVAPPPPGGALGAGGTVAVFRFRTDAPAPAPSRLVLGLRRGAGPDEDVQQYGLLLDIRA</sequence>
<dbReference type="InterPro" id="IPR018990">
    <property type="entry name" value="Prot_inh_I42_chagasin"/>
</dbReference>
<evidence type="ECO:0000259" key="3">
    <source>
        <dbReference type="Pfam" id="PF09394"/>
    </source>
</evidence>
<gene>
    <name evidence="4" type="ORF">GCU69_11035</name>
</gene>
<dbReference type="Gene3D" id="2.60.40.2020">
    <property type="match status" value="1"/>
</dbReference>
<keyword evidence="2" id="KW-0789">Thiol protease inhibitor</keyword>
<dbReference type="Pfam" id="PF09394">
    <property type="entry name" value="Inhibitor_I42"/>
    <property type="match status" value="1"/>
</dbReference>
<evidence type="ECO:0000256" key="1">
    <source>
        <dbReference type="ARBA" id="ARBA00022690"/>
    </source>
</evidence>
<proteinExistence type="predicted"/>
<dbReference type="SUPFAM" id="SSF141066">
    <property type="entry name" value="ICP-like"/>
    <property type="match status" value="1"/>
</dbReference>
<name>A0ABQ7FK04_9ACTN</name>
<organism evidence="4 5">
    <name type="scientific">Streptomyces lycii</name>
    <dbReference type="NCBI Taxonomy" id="2654337"/>
    <lineage>
        <taxon>Bacteria</taxon>
        <taxon>Bacillati</taxon>
        <taxon>Actinomycetota</taxon>
        <taxon>Actinomycetes</taxon>
        <taxon>Kitasatosporales</taxon>
        <taxon>Streptomycetaceae</taxon>
        <taxon>Streptomyces</taxon>
    </lineage>
</organism>
<accession>A0ABQ7FK04</accession>
<dbReference type="Proteomes" id="UP000621266">
    <property type="component" value="Unassembled WGS sequence"/>
</dbReference>
<evidence type="ECO:0000313" key="4">
    <source>
        <dbReference type="EMBL" id="KAF4409015.1"/>
    </source>
</evidence>
<evidence type="ECO:0000313" key="5">
    <source>
        <dbReference type="Proteomes" id="UP000621266"/>
    </source>
</evidence>
<keyword evidence="1 4" id="KW-0646">Protease inhibitor</keyword>
<keyword evidence="5" id="KW-1185">Reference proteome</keyword>
<reference evidence="4 5" key="1">
    <citation type="submission" date="2019-10" db="EMBL/GenBank/DDBJ databases">
        <title>Streptomyces tenebrisbrunneis sp.nov., an endogenous actinomycete isolated from of Lycium ruthenicum.</title>
        <authorList>
            <person name="Ma L."/>
        </authorList>
    </citation>
    <scope>NUCLEOTIDE SEQUENCE [LARGE SCALE GENOMIC DNA]</scope>
    <source>
        <strain evidence="4 5">TRM 66187</strain>
    </source>
</reference>
<feature type="domain" description="Proteinase inhibitor I42 chagasin" evidence="3">
    <location>
        <begin position="17"/>
        <end position="92"/>
    </location>
</feature>
<protein>
    <submittedName>
        <fullName evidence="4">Protease inhibitor I42 family protein</fullName>
    </submittedName>
</protein>
<dbReference type="GO" id="GO:0030414">
    <property type="term" value="F:peptidase inhibitor activity"/>
    <property type="evidence" value="ECO:0007669"/>
    <property type="project" value="UniProtKB-KW"/>
</dbReference>
<comment type="caution">
    <text evidence="4">The sequence shown here is derived from an EMBL/GenBank/DDBJ whole genome shotgun (WGS) entry which is preliminary data.</text>
</comment>